<feature type="transmembrane region" description="Helical" evidence="1">
    <location>
        <begin position="43"/>
        <end position="70"/>
    </location>
</feature>
<keyword evidence="1" id="KW-0472">Membrane</keyword>
<keyword evidence="1" id="KW-0812">Transmembrane</keyword>
<protein>
    <submittedName>
        <fullName evidence="2">Guanosine-5'-triphosphate,3'-diphosphate pyropho sphatase</fullName>
    </submittedName>
</protein>
<reference evidence="2 3" key="2">
    <citation type="submission" date="2016-01" db="EMBL/GenBank/DDBJ databases">
        <title>Microcella alkaliphila JAM AC0309 whole genome shotgun sequence.</title>
        <authorList>
            <person name="Kurata A."/>
            <person name="Hirose Y."/>
            <person name="Kishimoto N."/>
            <person name="Kobayashi T."/>
        </authorList>
    </citation>
    <scope>NUCLEOTIDE SEQUENCE [LARGE SCALE GENOMIC DNA]</scope>
    <source>
        <strain evidence="2 3">JAM AC0309</strain>
    </source>
</reference>
<feature type="transmembrane region" description="Helical" evidence="1">
    <location>
        <begin position="172"/>
        <end position="193"/>
    </location>
</feature>
<feature type="transmembrane region" description="Helical" evidence="1">
    <location>
        <begin position="82"/>
        <end position="103"/>
    </location>
</feature>
<proteinExistence type="predicted"/>
<feature type="transmembrane region" description="Helical" evidence="1">
    <location>
        <begin position="115"/>
        <end position="137"/>
    </location>
</feature>
<dbReference type="KEGG" id="malk:MalAC0309_1985"/>
<evidence type="ECO:0000313" key="3">
    <source>
        <dbReference type="Proteomes" id="UP000218965"/>
    </source>
</evidence>
<dbReference type="AlphaFoldDB" id="A0A0U5BIA9"/>
<feature type="transmembrane region" description="Helical" evidence="1">
    <location>
        <begin position="243"/>
        <end position="265"/>
    </location>
</feature>
<reference evidence="3" key="1">
    <citation type="submission" date="2015-12" db="EMBL/GenBank/DDBJ databases">
        <authorList>
            <person name="Shamseldin A."/>
            <person name="Moawad H."/>
            <person name="Abd El-Rahim W.M."/>
            <person name="Sadowsky M.J."/>
        </authorList>
    </citation>
    <scope>NUCLEOTIDE SEQUENCE [LARGE SCALE GENOMIC DNA]</scope>
    <source>
        <strain evidence="3">JAM AC0309</strain>
    </source>
</reference>
<feature type="transmembrane region" description="Helical" evidence="1">
    <location>
        <begin position="205"/>
        <end position="231"/>
    </location>
</feature>
<organism evidence="2 3">
    <name type="scientific">Microcella alkaliphila</name>
    <dbReference type="NCBI Taxonomy" id="279828"/>
    <lineage>
        <taxon>Bacteria</taxon>
        <taxon>Bacillati</taxon>
        <taxon>Actinomycetota</taxon>
        <taxon>Actinomycetes</taxon>
        <taxon>Micrococcales</taxon>
        <taxon>Microbacteriaceae</taxon>
        <taxon>Microcella</taxon>
    </lineage>
</organism>
<gene>
    <name evidence="2" type="primary">gppA</name>
    <name evidence="2" type="ORF">MalAC0309_1985</name>
</gene>
<feature type="transmembrane region" description="Helical" evidence="1">
    <location>
        <begin position="271"/>
        <end position="294"/>
    </location>
</feature>
<accession>A0A0U5BIA9</accession>
<sequence length="321" mass="33061">MARSQAWFAVFAILGVVVAERAVAAILLSLEGSGPVPEVGMSLFLVMVGLLTLAIQTLFMVALPVLAAVAVGSVFSRRRAGLVFRALAVALAFMVASVGMKLLLSAHAGNLGPAVPFMVFDIVVGFALGVVATSPWFGGFASRRVDSVRNVRASVPPGAATEGPRRATWQGYTVVSIASAMVVGAVFAVYVATVVTPIDPDGVIAIGWLVAIAAAATLLVSALATLTAVALAQLSRRASTTRVRALIIVGGLTLSVSLVAVPVLVELRWPPAGIAGFVAIIVLIALALAGGALAPWRYGFASTRVDRLRNQKIETSSPKQA</sequence>
<keyword evidence="1" id="KW-1133">Transmembrane helix</keyword>
<dbReference type="EMBL" id="AP017315">
    <property type="protein sequence ID" value="BAU32830.1"/>
    <property type="molecule type" value="Genomic_DNA"/>
</dbReference>
<dbReference type="Proteomes" id="UP000218965">
    <property type="component" value="Chromosome"/>
</dbReference>
<evidence type="ECO:0000256" key="1">
    <source>
        <dbReference type="SAM" id="Phobius"/>
    </source>
</evidence>
<evidence type="ECO:0000313" key="2">
    <source>
        <dbReference type="EMBL" id="BAU32830.1"/>
    </source>
</evidence>
<name>A0A0U5BIA9_9MICO</name>